<accession>A0A9X7Z862</accession>
<dbReference type="Pfam" id="PF07676">
    <property type="entry name" value="PD40"/>
    <property type="match status" value="2"/>
</dbReference>
<keyword evidence="2" id="KW-0645">Protease</keyword>
<dbReference type="Proteomes" id="UP000663505">
    <property type="component" value="Chromosome"/>
</dbReference>
<protein>
    <submittedName>
        <fullName evidence="5">S9 family peptidase</fullName>
    </submittedName>
</protein>
<dbReference type="Gene3D" id="3.40.50.1820">
    <property type="entry name" value="alpha/beta hydrolase"/>
    <property type="match status" value="1"/>
</dbReference>
<dbReference type="SUPFAM" id="SSF53474">
    <property type="entry name" value="alpha/beta-Hydrolases"/>
    <property type="match status" value="1"/>
</dbReference>
<reference evidence="5 6" key="1">
    <citation type="submission" date="2021-02" db="EMBL/GenBank/DDBJ databases">
        <title>Alicyclobacillus curvatus sp. nov. and Alicyclobacillus mengziensis sp. nov., two acidophilic bacteria isolated from acid mine drainage.</title>
        <authorList>
            <person name="Huang Y."/>
        </authorList>
    </citation>
    <scope>NUCLEOTIDE SEQUENCE [LARGE SCALE GENOMIC DNA]</scope>
    <source>
        <strain evidence="5 6">S30H14</strain>
    </source>
</reference>
<dbReference type="RefSeq" id="WP_206657209.1">
    <property type="nucleotide sequence ID" value="NZ_CP071182.1"/>
</dbReference>
<dbReference type="InterPro" id="IPR029058">
    <property type="entry name" value="AB_hydrolase_fold"/>
</dbReference>
<name>A0A9X7Z862_9BACL</name>
<evidence type="ECO:0000256" key="3">
    <source>
        <dbReference type="SAM" id="MobiDB-lite"/>
    </source>
</evidence>
<evidence type="ECO:0000259" key="4">
    <source>
        <dbReference type="Pfam" id="PF00326"/>
    </source>
</evidence>
<proteinExistence type="predicted"/>
<evidence type="ECO:0000256" key="1">
    <source>
        <dbReference type="ARBA" id="ARBA00022801"/>
    </source>
</evidence>
<dbReference type="InterPro" id="IPR011659">
    <property type="entry name" value="WD40"/>
</dbReference>
<feature type="region of interest" description="Disordered" evidence="3">
    <location>
        <begin position="142"/>
        <end position="173"/>
    </location>
</feature>
<organism evidence="5 6">
    <name type="scientific">Alicyclobacillus mengziensis</name>
    <dbReference type="NCBI Taxonomy" id="2931921"/>
    <lineage>
        <taxon>Bacteria</taxon>
        <taxon>Bacillati</taxon>
        <taxon>Bacillota</taxon>
        <taxon>Bacilli</taxon>
        <taxon>Bacillales</taxon>
        <taxon>Alicyclobacillaceae</taxon>
        <taxon>Alicyclobacillus</taxon>
    </lineage>
</organism>
<sequence length="736" mass="82009">MAKRKLQAKDIFSIQLVGDVARHPSEPKTAVVVQRLIETENTYQSHIWLVSTEDGKKTLFTNSEKSETAPAWSPDGQWLAFLSNRGSDTMQLYVMPEAGGEAIRVTDVKEGVQSFQWSPDGMRIGFLSKDSNARDTVSTVIADTTPSDGRDSGPVQSEKVVASKNDEHESPREKFTKDVRHIRRRFYRLDGVGFFGSKRSHLFVVELANLVSGNDPLPSADKSLAKTFVCTQITNGEFDIDSFDFSPDGTRVVVSTNVDEDAETTFKQFLYLIELPKNEGVLPVITTNDSSRGAQAGDLAKKPGPVPVSDMQCLTPFFHTAAKPRFSSDGRFIAFKGEDHQHGATTLTGLYLYDIQSRQITWLTKDSDELFENRSIADTRTATQDALEWSVDGKALCTLLTRRGTTQLVKVAIDSGQVEYVTEGHHCVLSYSFSRDGKELVYTAGTSTDPANVYRGVAEEKRKLTHWNEQFLTEIDISVPERFEFDSDGLTLDGWIMLPSSAAPAGGYPAVLQVHGGPAMMYADAFFFEFQLLAASGLAVVYTNPRGSVGYGQEFCSCIEMDWGNLDFRDVEKLMDTALERFPLNSERLGIAGGSYGGFMSAWAIGHTKRYKAAVVMRAVINWYSMMASDIGYATPAEEFGGMAPWDDPERYMRISPITYVGNVETSTLIVHSENDYRCPIDQGEQFYIALKLRGVPVEFLRFPEESHGLSRSGQPWHRVVRLEEISRFLSRELNQ</sequence>
<dbReference type="GO" id="GO:0006508">
    <property type="term" value="P:proteolysis"/>
    <property type="evidence" value="ECO:0007669"/>
    <property type="project" value="InterPro"/>
</dbReference>
<dbReference type="GO" id="GO:0004252">
    <property type="term" value="F:serine-type endopeptidase activity"/>
    <property type="evidence" value="ECO:0007669"/>
    <property type="project" value="TreeGrafter"/>
</dbReference>
<dbReference type="KEGG" id="afx:JZ786_02150"/>
<keyword evidence="6" id="KW-1185">Reference proteome</keyword>
<dbReference type="SUPFAM" id="SSF82171">
    <property type="entry name" value="DPP6 N-terminal domain-like"/>
    <property type="match status" value="1"/>
</dbReference>
<dbReference type="InterPro" id="IPR001375">
    <property type="entry name" value="Peptidase_S9_cat"/>
</dbReference>
<evidence type="ECO:0000313" key="6">
    <source>
        <dbReference type="Proteomes" id="UP000663505"/>
    </source>
</evidence>
<feature type="domain" description="Peptidase S9 prolyl oligopeptidase catalytic" evidence="4">
    <location>
        <begin position="526"/>
        <end position="735"/>
    </location>
</feature>
<dbReference type="EMBL" id="CP071182">
    <property type="protein sequence ID" value="QSO47866.1"/>
    <property type="molecule type" value="Genomic_DNA"/>
</dbReference>
<dbReference type="PANTHER" id="PTHR42776:SF27">
    <property type="entry name" value="DIPEPTIDYL PEPTIDASE FAMILY MEMBER 6"/>
    <property type="match status" value="1"/>
</dbReference>
<feature type="compositionally biased region" description="Basic and acidic residues" evidence="3">
    <location>
        <begin position="164"/>
        <end position="173"/>
    </location>
</feature>
<evidence type="ECO:0000256" key="2">
    <source>
        <dbReference type="ARBA" id="ARBA00022825"/>
    </source>
</evidence>
<dbReference type="PANTHER" id="PTHR42776">
    <property type="entry name" value="SERINE PEPTIDASE S9 FAMILY MEMBER"/>
    <property type="match status" value="1"/>
</dbReference>
<dbReference type="AlphaFoldDB" id="A0A9X7Z862"/>
<dbReference type="Pfam" id="PF00326">
    <property type="entry name" value="Peptidase_S9"/>
    <property type="match status" value="1"/>
</dbReference>
<keyword evidence="2" id="KW-0720">Serine protease</keyword>
<evidence type="ECO:0000313" key="5">
    <source>
        <dbReference type="EMBL" id="QSO47866.1"/>
    </source>
</evidence>
<dbReference type="InterPro" id="IPR011042">
    <property type="entry name" value="6-blade_b-propeller_TolB-like"/>
</dbReference>
<dbReference type="Gene3D" id="2.120.10.30">
    <property type="entry name" value="TolB, C-terminal domain"/>
    <property type="match status" value="2"/>
</dbReference>
<gene>
    <name evidence="5" type="ORF">JZ786_02150</name>
</gene>
<keyword evidence="1" id="KW-0378">Hydrolase</keyword>